<dbReference type="RefSeq" id="WP_164613743.1">
    <property type="nucleotide sequence ID" value="NZ_JAAIKE010000005.1"/>
</dbReference>
<evidence type="ECO:0000313" key="1">
    <source>
        <dbReference type="EMBL" id="NEX47742.1"/>
    </source>
</evidence>
<comment type="caution">
    <text evidence="1">The sequence shown here is derived from an EMBL/GenBank/DDBJ whole genome shotgun (WGS) entry which is preliminary data.</text>
</comment>
<dbReference type="EMBL" id="JAAIKE010000005">
    <property type="protein sequence ID" value="NEX47742.1"/>
    <property type="molecule type" value="Genomic_DNA"/>
</dbReference>
<reference evidence="1 2" key="1">
    <citation type="submission" date="2020-02" db="EMBL/GenBank/DDBJ databases">
        <title>Rhodobacter algicola sp. nov., isolated from microalga culture.</title>
        <authorList>
            <person name="Park C.-Y."/>
        </authorList>
    </citation>
    <scope>NUCLEOTIDE SEQUENCE [LARGE SCALE GENOMIC DNA]</scope>
    <source>
        <strain evidence="1 2">ETT8</strain>
    </source>
</reference>
<accession>A0A6B3RXA5</accession>
<dbReference type="AlphaFoldDB" id="A0A6B3RXA5"/>
<dbReference type="Proteomes" id="UP000481421">
    <property type="component" value="Unassembled WGS sequence"/>
</dbReference>
<name>A0A6B3RXA5_9RHOB</name>
<keyword evidence="2" id="KW-1185">Reference proteome</keyword>
<evidence type="ECO:0008006" key="3">
    <source>
        <dbReference type="Google" id="ProtNLM"/>
    </source>
</evidence>
<organism evidence="1 2">
    <name type="scientific">Pseudotabrizicola algicola</name>
    <dbReference type="NCBI Taxonomy" id="2709381"/>
    <lineage>
        <taxon>Bacteria</taxon>
        <taxon>Pseudomonadati</taxon>
        <taxon>Pseudomonadota</taxon>
        <taxon>Alphaproteobacteria</taxon>
        <taxon>Rhodobacterales</taxon>
        <taxon>Paracoccaceae</taxon>
        <taxon>Pseudotabrizicola</taxon>
    </lineage>
</organism>
<gene>
    <name evidence="1" type="ORF">G3572_16125</name>
</gene>
<sequence length="206" mass="22318">MTERVVVFLGGRLTAPDSPPSESSGRVRQLARQARKDGADAVFFRHGFSGGLYGYFDTRGFIPLGEMPERVEAAFDGVPTRRAVCISASGVTAINLAIRARCDMIHGLGALTHVDEAIWQEDPRLADPASSLAINQGLELGWGADNAAIAREIGFKGKLILAYAAKNPLDSRHAMHMADLPGATLHGIARRGHVFWKSWADYSLYT</sequence>
<evidence type="ECO:0000313" key="2">
    <source>
        <dbReference type="Proteomes" id="UP000481421"/>
    </source>
</evidence>
<proteinExistence type="predicted"/>
<protein>
    <recommendedName>
        <fullName evidence="3">Alpha/beta hydrolase</fullName>
    </recommendedName>
</protein>